<feature type="compositionally biased region" description="Low complexity" evidence="5">
    <location>
        <begin position="457"/>
        <end position="470"/>
    </location>
</feature>
<reference evidence="9" key="1">
    <citation type="journal article" date="2012" name="MBio">
        <title>Comparative genome analysis of Trichophyton rubrum and related dermatophytes reveals candidate genes involved in infection.</title>
        <authorList>
            <person name="Martinez D.A."/>
            <person name="Oliver B.G."/>
            <person name="Graeser Y."/>
            <person name="Goldberg J.M."/>
            <person name="Li W."/>
            <person name="Martinez-Rossi N.M."/>
            <person name="Monod M."/>
            <person name="Shelest E."/>
            <person name="Barton R.C."/>
            <person name="Birch E."/>
            <person name="Brakhage A.A."/>
            <person name="Chen Z."/>
            <person name="Gurr S.J."/>
            <person name="Heiman D."/>
            <person name="Heitman J."/>
            <person name="Kosti I."/>
            <person name="Rossi A."/>
            <person name="Saif S."/>
            <person name="Samalova M."/>
            <person name="Saunders C.W."/>
            <person name="Shea T."/>
            <person name="Summerbell R.C."/>
            <person name="Xu J."/>
            <person name="Young S."/>
            <person name="Zeng Q."/>
            <person name="Birren B.W."/>
            <person name="Cuomo C.A."/>
            <person name="White T.C."/>
        </authorList>
    </citation>
    <scope>NUCLEOTIDE SEQUENCE [LARGE SCALE GENOMIC DNA]</scope>
    <source>
        <strain evidence="9">ATCC MYA-4605 / CBS 113480</strain>
    </source>
</reference>
<dbReference type="EMBL" id="DS995703">
    <property type="protein sequence ID" value="EEQ31143.1"/>
    <property type="molecule type" value="Genomic_DNA"/>
</dbReference>
<gene>
    <name evidence="8" type="ORF">MCYG_03962</name>
</gene>
<sequence>MASEFIGCTVLVTLKTPPNCRVEGEVVDVVGTRLSLQNAHLLWNGQHFPLYHIDGPRIADLEISSQPAPQASSHSRNERIDDNGYHPSQHGQQQHPTVSIQPESVSRTAGPSSFVDPAILSFKRPSRLGTPNEVEPANVTAHPISTSPVMLGGSEVPTSAHINQMGHHSRLPATLNAPFSDLELNKQEVPPSTRGNIIEEQELEQTPIPCDGRRGGGGGSTAAQLKNVGKRGKRSNKWKPGKDGGETTDMPATELLVSATNSNNNNGKKGTAGKGWRQTAFIEPIDTSPTANKSKSRASRKSRAHKEDLNGWATEEATDIQELGDFDFESNLSKFDKRRVFDEIRNDDMTPLEDRLASFNRRPKPGTNGGKNLHYTENVLDSTSQPQAPQWNSEAGETDNDYTLNGRTSSRNRSMASRKGSGVLASTPSSAQFTIIGRSHLSTRTASPQPIKNMKHSASSMTGSSGSSVGSLHMITTGRRCPSISPLQMVEIEQLAISELGLTEDIVTENAGRGIAEGAISLATGLRVPSIIIVFVGNHRTGARTVASARHLRNRGYRVSLCILGNDRGNEFTDGFQKQVDVFQKAGGHVMRWEDLSARLSTGDYKPKLVIDALFGMHIAFEDLRTDDQATAFEIISWVNRSNVDILSVDIPSGMSAVTGEATVSQGSQLAVSSQFVICLGAPKTGLVTALSSREGESWQIVADVGISPVAWRKYGTRRRHGVEFGNAWVVPLRFQLPTP</sequence>
<organism evidence="8 9">
    <name type="scientific">Arthroderma otae (strain ATCC MYA-4605 / CBS 113480)</name>
    <name type="common">Microsporum canis</name>
    <dbReference type="NCBI Taxonomy" id="554155"/>
    <lineage>
        <taxon>Eukaryota</taxon>
        <taxon>Fungi</taxon>
        <taxon>Dikarya</taxon>
        <taxon>Ascomycota</taxon>
        <taxon>Pezizomycotina</taxon>
        <taxon>Eurotiomycetes</taxon>
        <taxon>Eurotiomycetidae</taxon>
        <taxon>Onygenales</taxon>
        <taxon>Arthrodermataceae</taxon>
        <taxon>Microsporum</taxon>
    </lineage>
</organism>
<dbReference type="InterPro" id="IPR025762">
    <property type="entry name" value="DFDF"/>
</dbReference>
<evidence type="ECO:0000256" key="3">
    <source>
        <dbReference type="ARBA" id="ARBA00015797"/>
    </source>
</evidence>
<dbReference type="Gene3D" id="3.40.50.10260">
    <property type="entry name" value="YjeF N-terminal domain"/>
    <property type="match status" value="1"/>
</dbReference>
<dbReference type="GO" id="GO:0000932">
    <property type="term" value="C:P-body"/>
    <property type="evidence" value="ECO:0007669"/>
    <property type="project" value="UniProtKB-SubCell"/>
</dbReference>
<evidence type="ECO:0000313" key="9">
    <source>
        <dbReference type="Proteomes" id="UP000002035"/>
    </source>
</evidence>
<dbReference type="HOGENOM" id="CLU_024328_0_0_1"/>
<feature type="compositionally biased region" description="Basic residues" evidence="5">
    <location>
        <begin position="228"/>
        <end position="239"/>
    </location>
</feature>
<dbReference type="RefSeq" id="XP_002848456.1">
    <property type="nucleotide sequence ID" value="XM_002848410.1"/>
</dbReference>
<evidence type="ECO:0000259" key="6">
    <source>
        <dbReference type="PROSITE" id="PS51385"/>
    </source>
</evidence>
<dbReference type="InterPro" id="IPR004443">
    <property type="entry name" value="YjeF_N_dom"/>
</dbReference>
<dbReference type="PANTHER" id="PTHR13612">
    <property type="entry name" value="ENHANCER OF MRNA-DECAPPING PROTEIN 3"/>
    <property type="match status" value="1"/>
</dbReference>
<dbReference type="AlphaFoldDB" id="C5FMP0"/>
<comment type="subcellular location">
    <subcellularLocation>
        <location evidence="1">Cytoplasm</location>
        <location evidence="1">P-body</location>
    </subcellularLocation>
</comment>
<dbReference type="PROSITE" id="PS51512">
    <property type="entry name" value="DFDF"/>
    <property type="match status" value="1"/>
</dbReference>
<dbReference type="PROSITE" id="PS51385">
    <property type="entry name" value="YJEF_N"/>
    <property type="match status" value="1"/>
</dbReference>
<comment type="similarity">
    <text evidence="2">Belongs to the EDC3 family.</text>
</comment>
<name>C5FMP0_ARTOC</name>
<evidence type="ECO:0000256" key="5">
    <source>
        <dbReference type="SAM" id="MobiDB-lite"/>
    </source>
</evidence>
<feature type="domain" description="DFDF" evidence="7">
    <location>
        <begin position="314"/>
        <end position="350"/>
    </location>
</feature>
<feature type="region of interest" description="Disordered" evidence="5">
    <location>
        <begin position="355"/>
        <end position="426"/>
    </location>
</feature>
<feature type="domain" description="YjeF N-terminal" evidence="6">
    <location>
        <begin position="489"/>
        <end position="713"/>
    </location>
</feature>
<feature type="compositionally biased region" description="Basic residues" evidence="5">
    <location>
        <begin position="294"/>
        <end position="304"/>
    </location>
</feature>
<dbReference type="Proteomes" id="UP000002035">
    <property type="component" value="Unassembled WGS sequence"/>
</dbReference>
<evidence type="ECO:0000256" key="1">
    <source>
        <dbReference type="ARBA" id="ARBA00004201"/>
    </source>
</evidence>
<keyword evidence="9" id="KW-1185">Reference proteome</keyword>
<dbReference type="eggNOG" id="KOG2585">
    <property type="taxonomic scope" value="Eukaryota"/>
</dbReference>
<feature type="region of interest" description="Disordered" evidence="5">
    <location>
        <begin position="227"/>
        <end position="310"/>
    </location>
</feature>
<dbReference type="SMART" id="SM01199">
    <property type="entry name" value="FDF"/>
    <property type="match status" value="1"/>
</dbReference>
<dbReference type="InterPro" id="IPR019050">
    <property type="entry name" value="FDF_dom"/>
</dbReference>
<protein>
    <recommendedName>
        <fullName evidence="3">Enhancer of mRNA-decapping protein 3</fullName>
    </recommendedName>
</protein>
<accession>C5FMP0</accession>
<dbReference type="InterPro" id="IPR036652">
    <property type="entry name" value="YjeF_N_dom_sf"/>
</dbReference>
<dbReference type="GO" id="GO:0033962">
    <property type="term" value="P:P-body assembly"/>
    <property type="evidence" value="ECO:0007669"/>
    <property type="project" value="TreeGrafter"/>
</dbReference>
<dbReference type="PANTHER" id="PTHR13612:SF0">
    <property type="entry name" value="ENHANCER OF MRNA-DECAPPING PROTEIN 3"/>
    <property type="match status" value="1"/>
</dbReference>
<proteinExistence type="inferred from homology"/>
<feature type="region of interest" description="Disordered" evidence="5">
    <location>
        <begin position="126"/>
        <end position="146"/>
    </location>
</feature>
<dbReference type="GO" id="GO:0003729">
    <property type="term" value="F:mRNA binding"/>
    <property type="evidence" value="ECO:0007669"/>
    <property type="project" value="TreeGrafter"/>
</dbReference>
<feature type="compositionally biased region" description="Low complexity" evidence="5">
    <location>
        <begin position="258"/>
        <end position="269"/>
    </location>
</feature>
<dbReference type="Pfam" id="PF09532">
    <property type="entry name" value="FDF"/>
    <property type="match status" value="1"/>
</dbReference>
<feature type="region of interest" description="Disordered" evidence="5">
    <location>
        <begin position="65"/>
        <end position="112"/>
    </location>
</feature>
<feature type="compositionally biased region" description="Basic and acidic residues" evidence="5">
    <location>
        <begin position="75"/>
        <end position="84"/>
    </location>
</feature>
<keyword evidence="4" id="KW-0963">Cytoplasm</keyword>
<dbReference type="SUPFAM" id="SSF64153">
    <property type="entry name" value="YjeF N-terminal domain-like"/>
    <property type="match status" value="1"/>
</dbReference>
<dbReference type="GeneID" id="9222778"/>
<feature type="compositionally biased region" description="Polar residues" evidence="5">
    <location>
        <begin position="89"/>
        <end position="111"/>
    </location>
</feature>
<evidence type="ECO:0000256" key="4">
    <source>
        <dbReference type="ARBA" id="ARBA00022490"/>
    </source>
</evidence>
<feature type="region of interest" description="Disordered" evidence="5">
    <location>
        <begin position="443"/>
        <end position="470"/>
    </location>
</feature>
<evidence type="ECO:0000256" key="2">
    <source>
        <dbReference type="ARBA" id="ARBA00006610"/>
    </source>
</evidence>
<dbReference type="OrthoDB" id="407558at2759"/>
<dbReference type="Pfam" id="PF03853">
    <property type="entry name" value="YjeF_N"/>
    <property type="match status" value="1"/>
</dbReference>
<dbReference type="OMA" id="AWRKYGT"/>
<feature type="compositionally biased region" description="Polar residues" evidence="5">
    <location>
        <begin position="379"/>
        <end position="415"/>
    </location>
</feature>
<dbReference type="STRING" id="554155.C5FMP0"/>
<evidence type="ECO:0000313" key="8">
    <source>
        <dbReference type="EMBL" id="EEQ31143.1"/>
    </source>
</evidence>
<dbReference type="GO" id="GO:0031087">
    <property type="term" value="P:deadenylation-independent decapping of nuclear-transcribed mRNA"/>
    <property type="evidence" value="ECO:0007669"/>
    <property type="project" value="TreeGrafter"/>
</dbReference>
<dbReference type="VEuPathDB" id="FungiDB:MCYG_03962"/>
<evidence type="ECO:0000259" key="7">
    <source>
        <dbReference type="PROSITE" id="PS51512"/>
    </source>
</evidence>